<organism evidence="1">
    <name type="scientific">hydrocarbon metagenome</name>
    <dbReference type="NCBI Taxonomy" id="938273"/>
    <lineage>
        <taxon>unclassified sequences</taxon>
        <taxon>metagenomes</taxon>
        <taxon>ecological metagenomes</taxon>
    </lineage>
</organism>
<reference evidence="1" key="1">
    <citation type="journal article" date="2015" name="Proc. Natl. Acad. Sci. U.S.A.">
        <title>Networks of energetic and metabolic interactions define dynamics in microbial communities.</title>
        <authorList>
            <person name="Embree M."/>
            <person name="Liu J.K."/>
            <person name="Al-Bassam M.M."/>
            <person name="Zengler K."/>
        </authorList>
    </citation>
    <scope>NUCLEOTIDE SEQUENCE</scope>
</reference>
<dbReference type="AlphaFoldDB" id="A0A0W8F8G8"/>
<evidence type="ECO:0000313" key="1">
    <source>
        <dbReference type="EMBL" id="KUG17149.1"/>
    </source>
</evidence>
<name>A0A0W8F8G8_9ZZZZ</name>
<dbReference type="EMBL" id="LNQE01001460">
    <property type="protein sequence ID" value="KUG17149.1"/>
    <property type="molecule type" value="Genomic_DNA"/>
</dbReference>
<protein>
    <submittedName>
        <fullName evidence="1">Uncharacterized protein</fullName>
    </submittedName>
</protein>
<gene>
    <name evidence="1" type="ORF">ASZ90_013152</name>
</gene>
<proteinExistence type="predicted"/>
<accession>A0A0W8F8G8</accession>
<sequence>MFSNLSNSLRFTSYYRSHLSRSGHSSPPLKEMGLLPAFL</sequence>
<comment type="caution">
    <text evidence="1">The sequence shown here is derived from an EMBL/GenBank/DDBJ whole genome shotgun (WGS) entry which is preliminary data.</text>
</comment>